<proteinExistence type="predicted"/>
<keyword evidence="2" id="KW-1185">Reference proteome</keyword>
<dbReference type="SUPFAM" id="SSF52833">
    <property type="entry name" value="Thioredoxin-like"/>
    <property type="match status" value="1"/>
</dbReference>
<dbReference type="STRING" id="1212491.LFA_2752"/>
<protein>
    <submittedName>
        <fullName evidence="1">Uncharacterized protein</fullName>
    </submittedName>
</protein>
<dbReference type="InterPro" id="IPR036249">
    <property type="entry name" value="Thioredoxin-like_sf"/>
</dbReference>
<evidence type="ECO:0000313" key="2">
    <source>
        <dbReference type="Proteomes" id="UP000032430"/>
    </source>
</evidence>
<sequence length="90" mass="10600">MSLIDWIFLEEFIYFPKEKHDVKTTPQTFINGERIGGYDDLRRHFGKKVRDKLSPSYCTFCSYCANGNGDKLCFLWQPVCARCFKPVYCL</sequence>
<gene>
    <name evidence="1" type="ORF">LFA_2752</name>
</gene>
<reference evidence="2" key="1">
    <citation type="submission" date="2014-09" db="EMBL/GenBank/DDBJ databases">
        <authorList>
            <person name="Gomez-Valero L."/>
        </authorList>
    </citation>
    <scope>NUCLEOTIDE SEQUENCE [LARGE SCALE GENOMIC DNA]</scope>
    <source>
        <strain evidence="2">ATCC700992</strain>
    </source>
</reference>
<evidence type="ECO:0000313" key="1">
    <source>
        <dbReference type="EMBL" id="CEG58118.1"/>
    </source>
</evidence>
<accession>A0A098G6K3</accession>
<dbReference type="Gene3D" id="3.40.30.10">
    <property type="entry name" value="Glutaredoxin"/>
    <property type="match status" value="1"/>
</dbReference>
<dbReference type="EMBL" id="LN614827">
    <property type="protein sequence ID" value="CEG58118.1"/>
    <property type="molecule type" value="Genomic_DNA"/>
</dbReference>
<dbReference type="Proteomes" id="UP000032430">
    <property type="component" value="Chromosome I"/>
</dbReference>
<dbReference type="AlphaFoldDB" id="A0A098G6K3"/>
<dbReference type="HOGENOM" id="CLU_2437194_0_0_6"/>
<dbReference type="KEGG" id="lfa:LFA_2752"/>
<organism evidence="1 2">
    <name type="scientific">Legionella fallonii LLAP-10</name>
    <dbReference type="NCBI Taxonomy" id="1212491"/>
    <lineage>
        <taxon>Bacteria</taxon>
        <taxon>Pseudomonadati</taxon>
        <taxon>Pseudomonadota</taxon>
        <taxon>Gammaproteobacteria</taxon>
        <taxon>Legionellales</taxon>
        <taxon>Legionellaceae</taxon>
        <taxon>Legionella</taxon>
    </lineage>
</organism>
<name>A0A098G6K3_9GAMM</name>